<dbReference type="Pfam" id="PF13649">
    <property type="entry name" value="Methyltransf_25"/>
    <property type="match status" value="1"/>
</dbReference>
<dbReference type="EMBL" id="JACHGO010000002">
    <property type="protein sequence ID" value="MBB5142889.1"/>
    <property type="molecule type" value="Genomic_DNA"/>
</dbReference>
<dbReference type="GO" id="GO:0032259">
    <property type="term" value="P:methylation"/>
    <property type="evidence" value="ECO:0007669"/>
    <property type="project" value="UniProtKB-KW"/>
</dbReference>
<reference evidence="3 4" key="1">
    <citation type="submission" date="2020-08" db="EMBL/GenBank/DDBJ databases">
        <title>Genomic Encyclopedia of Type Strains, Phase IV (KMG-IV): sequencing the most valuable type-strain genomes for metagenomic binning, comparative biology and taxonomic classification.</title>
        <authorList>
            <person name="Goeker M."/>
        </authorList>
    </citation>
    <scope>NUCLEOTIDE SEQUENCE [LARGE SCALE GENOMIC DNA]</scope>
    <source>
        <strain evidence="3 4">DSM 11275</strain>
    </source>
</reference>
<dbReference type="AlphaFoldDB" id="A0A7W8C2A3"/>
<feature type="domain" description="Methyltransferase" evidence="2">
    <location>
        <begin position="70"/>
        <end position="164"/>
    </location>
</feature>
<dbReference type="RefSeq" id="WP_183718249.1">
    <property type="nucleotide sequence ID" value="NZ_JACHGO010000002.1"/>
</dbReference>
<comment type="caution">
    <text evidence="3">The sequence shown here is derived from an EMBL/GenBank/DDBJ whole genome shotgun (WGS) entry which is preliminary data.</text>
</comment>
<dbReference type="InterPro" id="IPR029063">
    <property type="entry name" value="SAM-dependent_MTases_sf"/>
</dbReference>
<dbReference type="Gene3D" id="3.40.50.150">
    <property type="entry name" value="Vaccinia Virus protein VP39"/>
    <property type="match status" value="1"/>
</dbReference>
<dbReference type="Proteomes" id="UP000539075">
    <property type="component" value="Unassembled WGS sequence"/>
</dbReference>
<keyword evidence="3" id="KW-0489">Methyltransferase</keyword>
<dbReference type="SUPFAM" id="SSF53335">
    <property type="entry name" value="S-adenosyl-L-methionine-dependent methyltransferases"/>
    <property type="match status" value="1"/>
</dbReference>
<keyword evidence="1 3" id="KW-0808">Transferase</keyword>
<sequence length="279" mass="31806">MYKELKMLHEKPEPFSRYTTNIIWTDPHIAGQMLRNHLNAETDHASRRAETIGSIVAWIDQKIGLAGKCVCDLGCGPGLYAAQMAERQAHVTGIDFSANSIDYARNYASVHDLPIRYLNADYLVDKMPDKQDCASLIYGDLCTLSLEQRKGLYCRVRRMLKPGGIFVFDVFTTQQFAALKESTTFARKLMDGFWSAEDYFGFCNAILYPEQKVSLDHYLIVEPARRFEIFNWMQYFDPETITEEICEAGFEVLDVLDVATGEPWVASPRELAVVARMPE</sequence>
<organism evidence="3 4">
    <name type="scientific">Desulfovibrio intestinalis</name>
    <dbReference type="NCBI Taxonomy" id="58621"/>
    <lineage>
        <taxon>Bacteria</taxon>
        <taxon>Pseudomonadati</taxon>
        <taxon>Thermodesulfobacteriota</taxon>
        <taxon>Desulfovibrionia</taxon>
        <taxon>Desulfovibrionales</taxon>
        <taxon>Desulfovibrionaceae</taxon>
        <taxon>Desulfovibrio</taxon>
    </lineage>
</organism>
<name>A0A7W8C2A3_9BACT</name>
<dbReference type="InterPro" id="IPR041698">
    <property type="entry name" value="Methyltransf_25"/>
</dbReference>
<evidence type="ECO:0000313" key="4">
    <source>
        <dbReference type="Proteomes" id="UP000539075"/>
    </source>
</evidence>
<evidence type="ECO:0000313" key="3">
    <source>
        <dbReference type="EMBL" id="MBB5142889.1"/>
    </source>
</evidence>
<evidence type="ECO:0000259" key="2">
    <source>
        <dbReference type="Pfam" id="PF13649"/>
    </source>
</evidence>
<dbReference type="CDD" id="cd02440">
    <property type="entry name" value="AdoMet_MTases"/>
    <property type="match status" value="1"/>
</dbReference>
<proteinExistence type="predicted"/>
<dbReference type="PANTHER" id="PTHR43861">
    <property type="entry name" value="TRANS-ACONITATE 2-METHYLTRANSFERASE-RELATED"/>
    <property type="match status" value="1"/>
</dbReference>
<keyword evidence="4" id="KW-1185">Reference proteome</keyword>
<evidence type="ECO:0000256" key="1">
    <source>
        <dbReference type="ARBA" id="ARBA00022679"/>
    </source>
</evidence>
<gene>
    <name evidence="3" type="ORF">HNQ38_000968</name>
</gene>
<accession>A0A7W8C2A3</accession>
<protein>
    <submittedName>
        <fullName evidence="3">SAM-dependent methyltransferase</fullName>
    </submittedName>
</protein>
<dbReference type="GO" id="GO:0008168">
    <property type="term" value="F:methyltransferase activity"/>
    <property type="evidence" value="ECO:0007669"/>
    <property type="project" value="UniProtKB-KW"/>
</dbReference>